<dbReference type="SUPFAM" id="SSF47473">
    <property type="entry name" value="EF-hand"/>
    <property type="match status" value="1"/>
</dbReference>
<evidence type="ECO:0000259" key="2">
    <source>
        <dbReference type="PROSITE" id="PS50222"/>
    </source>
</evidence>
<dbReference type="RefSeq" id="XP_013394805.1">
    <property type="nucleotide sequence ID" value="XM_013539351.1"/>
</dbReference>
<dbReference type="InterPro" id="IPR002048">
    <property type="entry name" value="EF_hand_dom"/>
</dbReference>
<dbReference type="AlphaFoldDB" id="A0A1S3I966"/>
<dbReference type="Gene3D" id="1.10.238.10">
    <property type="entry name" value="EF-hand"/>
    <property type="match status" value="1"/>
</dbReference>
<dbReference type="GeneID" id="106162170"/>
<dbReference type="InParanoid" id="A0A1S3I966"/>
<dbReference type="GO" id="GO:0005509">
    <property type="term" value="F:calcium ion binding"/>
    <property type="evidence" value="ECO:0007669"/>
    <property type="project" value="InterPro"/>
</dbReference>
<keyword evidence="1" id="KW-0106">Calcium</keyword>
<proteinExistence type="predicted"/>
<sequence>MVIYCLLTSVFAATLMSGFTRVIQDKKMPGDHDPLRDNWGVKWRAFFKHMDMNGDGKMDENEYVNMTAATVGTITKSAEKEEKMRAFLKENWERWWKSFMKDASFGISADDFISTEPKTREKMVDIQHLVMEVKWALMLFELVDVDVNDSLNETEYGNYLEIFRAPFSPDIFYEADSNSDGSIDKSEMVINELSWTISKSTDGADFYGKVL</sequence>
<accession>A0A1S3I966</accession>
<protein>
    <submittedName>
        <fullName evidence="4">Uncharacterized protein LOC106162170</fullName>
    </submittedName>
</protein>
<dbReference type="KEGG" id="lak:106162170"/>
<dbReference type="InterPro" id="IPR011992">
    <property type="entry name" value="EF-hand-dom_pair"/>
</dbReference>
<evidence type="ECO:0000256" key="1">
    <source>
        <dbReference type="ARBA" id="ARBA00022837"/>
    </source>
</evidence>
<keyword evidence="3" id="KW-1185">Reference proteome</keyword>
<dbReference type="Proteomes" id="UP000085678">
    <property type="component" value="Unplaced"/>
</dbReference>
<dbReference type="Pfam" id="PF13202">
    <property type="entry name" value="EF-hand_5"/>
    <property type="match status" value="2"/>
</dbReference>
<evidence type="ECO:0000313" key="4">
    <source>
        <dbReference type="RefSeq" id="XP_013394805.1"/>
    </source>
</evidence>
<reference evidence="4" key="1">
    <citation type="submission" date="2025-08" db="UniProtKB">
        <authorList>
            <consortium name="RefSeq"/>
        </authorList>
    </citation>
    <scope>IDENTIFICATION</scope>
    <source>
        <tissue evidence="4">Gonads</tissue>
    </source>
</reference>
<name>A0A1S3I966_LINAN</name>
<dbReference type="PROSITE" id="PS00018">
    <property type="entry name" value="EF_HAND_1"/>
    <property type="match status" value="1"/>
</dbReference>
<feature type="domain" description="EF-hand" evidence="2">
    <location>
        <begin position="42"/>
        <end position="73"/>
    </location>
</feature>
<dbReference type="InterPro" id="IPR018247">
    <property type="entry name" value="EF_Hand_1_Ca_BS"/>
</dbReference>
<dbReference type="PROSITE" id="PS50222">
    <property type="entry name" value="EF_HAND_2"/>
    <property type="match status" value="1"/>
</dbReference>
<evidence type="ECO:0000313" key="3">
    <source>
        <dbReference type="Proteomes" id="UP000085678"/>
    </source>
</evidence>
<organism evidence="3 4">
    <name type="scientific">Lingula anatina</name>
    <name type="common">Brachiopod</name>
    <name type="synonym">Lingula unguis</name>
    <dbReference type="NCBI Taxonomy" id="7574"/>
    <lineage>
        <taxon>Eukaryota</taxon>
        <taxon>Metazoa</taxon>
        <taxon>Spiralia</taxon>
        <taxon>Lophotrochozoa</taxon>
        <taxon>Brachiopoda</taxon>
        <taxon>Linguliformea</taxon>
        <taxon>Lingulata</taxon>
        <taxon>Lingulida</taxon>
        <taxon>Linguloidea</taxon>
        <taxon>Lingulidae</taxon>
        <taxon>Lingula</taxon>
    </lineage>
</organism>
<gene>
    <name evidence="4" type="primary">LOC106162170</name>
</gene>